<evidence type="ECO:0008006" key="4">
    <source>
        <dbReference type="Google" id="ProtNLM"/>
    </source>
</evidence>
<dbReference type="EMBL" id="WBUI01000008">
    <property type="protein sequence ID" value="KAB2932752.1"/>
    <property type="molecule type" value="Genomic_DNA"/>
</dbReference>
<feature type="chain" id="PRO_5032289176" description="Lipoprotein" evidence="1">
    <location>
        <begin position="25"/>
        <end position="166"/>
    </location>
</feature>
<name>A0A833H223_9LEPT</name>
<reference evidence="2 3" key="1">
    <citation type="submission" date="2019-10" db="EMBL/GenBank/DDBJ databases">
        <title>Extracellular Electron Transfer in a Candidatus Methanoperedens spp. Enrichment Culture.</title>
        <authorList>
            <person name="Berger S."/>
            <person name="Rangel Shaw D."/>
            <person name="Berben T."/>
            <person name="In 'T Zandt M."/>
            <person name="Frank J."/>
            <person name="Reimann J."/>
            <person name="Jetten M.S.M."/>
            <person name="Welte C.U."/>
        </authorList>
    </citation>
    <scope>NUCLEOTIDE SEQUENCE [LARGE SCALE GENOMIC DNA]</scope>
    <source>
        <strain evidence="2">SB12</strain>
    </source>
</reference>
<evidence type="ECO:0000256" key="1">
    <source>
        <dbReference type="SAM" id="SignalP"/>
    </source>
</evidence>
<feature type="signal peptide" evidence="1">
    <location>
        <begin position="1"/>
        <end position="24"/>
    </location>
</feature>
<evidence type="ECO:0000313" key="2">
    <source>
        <dbReference type="EMBL" id="KAB2932752.1"/>
    </source>
</evidence>
<gene>
    <name evidence="2" type="ORF">F9K24_10260</name>
</gene>
<keyword evidence="1" id="KW-0732">Signal</keyword>
<organism evidence="2 3">
    <name type="scientific">Leptonema illini</name>
    <dbReference type="NCBI Taxonomy" id="183"/>
    <lineage>
        <taxon>Bacteria</taxon>
        <taxon>Pseudomonadati</taxon>
        <taxon>Spirochaetota</taxon>
        <taxon>Spirochaetia</taxon>
        <taxon>Leptospirales</taxon>
        <taxon>Leptospiraceae</taxon>
        <taxon>Leptonema</taxon>
    </lineage>
</organism>
<protein>
    <recommendedName>
        <fullName evidence="4">Lipoprotein</fullName>
    </recommendedName>
</protein>
<dbReference type="PROSITE" id="PS51257">
    <property type="entry name" value="PROKAR_LIPOPROTEIN"/>
    <property type="match status" value="1"/>
</dbReference>
<dbReference type="AlphaFoldDB" id="A0A833H223"/>
<dbReference type="Proteomes" id="UP000460298">
    <property type="component" value="Unassembled WGS sequence"/>
</dbReference>
<proteinExistence type="predicted"/>
<comment type="caution">
    <text evidence="2">The sequence shown here is derived from an EMBL/GenBank/DDBJ whole genome shotgun (WGS) entry which is preliminary data.</text>
</comment>
<sequence>MQRRKRSSALLTAALLLSTVGCFPGGIVDRGGFVDGAGILPEATSVRNASYRIVCRDRDEVKRREELVAKGEPVPNTPPVTYVTPEEYKGGCEVNGESSRFFLFHLWPVTPTLDPAYAMGLPVQELEGDTMINIRTWHETHYYSILGHVRVFRVRGDVIRFEEAKK</sequence>
<evidence type="ECO:0000313" key="3">
    <source>
        <dbReference type="Proteomes" id="UP000460298"/>
    </source>
</evidence>
<accession>A0A833H223</accession>